<dbReference type="Proteomes" id="UP001610335">
    <property type="component" value="Unassembled WGS sequence"/>
</dbReference>
<name>A0ABR4I7R0_9EURO</name>
<reference evidence="2 3" key="1">
    <citation type="submission" date="2024-07" db="EMBL/GenBank/DDBJ databases">
        <title>Section-level genome sequencing and comparative genomics of Aspergillus sections Usti and Cavernicolus.</title>
        <authorList>
            <consortium name="Lawrence Berkeley National Laboratory"/>
            <person name="Nybo J.L."/>
            <person name="Vesth T.C."/>
            <person name="Theobald S."/>
            <person name="Frisvad J.C."/>
            <person name="Larsen T.O."/>
            <person name="Kjaerboelling I."/>
            <person name="Rothschild-Mancinelli K."/>
            <person name="Lyhne E.K."/>
            <person name="Kogle M.E."/>
            <person name="Barry K."/>
            <person name="Clum A."/>
            <person name="Na H."/>
            <person name="Ledsgaard L."/>
            <person name="Lin J."/>
            <person name="Lipzen A."/>
            <person name="Kuo A."/>
            <person name="Riley R."/>
            <person name="Mondo S."/>
            <person name="LaButti K."/>
            <person name="Haridas S."/>
            <person name="Pangalinan J."/>
            <person name="Salamov A.A."/>
            <person name="Simmons B.A."/>
            <person name="Magnuson J.K."/>
            <person name="Chen J."/>
            <person name="Drula E."/>
            <person name="Henrissat B."/>
            <person name="Wiebenga A."/>
            <person name="Lubbers R.J."/>
            <person name="Gomes A.C."/>
            <person name="Makela M.R."/>
            <person name="Stajich J."/>
            <person name="Grigoriev I.V."/>
            <person name="Mortensen U.H."/>
            <person name="De vries R.P."/>
            <person name="Baker S.E."/>
            <person name="Andersen M.R."/>
        </authorList>
    </citation>
    <scope>NUCLEOTIDE SEQUENCE [LARGE SCALE GENOMIC DNA]</scope>
    <source>
        <strain evidence="2 3">CBS 600.67</strain>
    </source>
</reference>
<evidence type="ECO:0000313" key="3">
    <source>
        <dbReference type="Proteomes" id="UP001610335"/>
    </source>
</evidence>
<feature type="region of interest" description="Disordered" evidence="1">
    <location>
        <begin position="1"/>
        <end position="56"/>
    </location>
</feature>
<evidence type="ECO:0000313" key="2">
    <source>
        <dbReference type="EMBL" id="KAL2823676.1"/>
    </source>
</evidence>
<organism evidence="2 3">
    <name type="scientific">Aspergillus cavernicola</name>
    <dbReference type="NCBI Taxonomy" id="176166"/>
    <lineage>
        <taxon>Eukaryota</taxon>
        <taxon>Fungi</taxon>
        <taxon>Dikarya</taxon>
        <taxon>Ascomycota</taxon>
        <taxon>Pezizomycotina</taxon>
        <taxon>Eurotiomycetes</taxon>
        <taxon>Eurotiomycetidae</taxon>
        <taxon>Eurotiales</taxon>
        <taxon>Aspergillaceae</taxon>
        <taxon>Aspergillus</taxon>
        <taxon>Aspergillus subgen. Nidulantes</taxon>
    </lineage>
</organism>
<proteinExistence type="predicted"/>
<evidence type="ECO:0000256" key="1">
    <source>
        <dbReference type="SAM" id="MobiDB-lite"/>
    </source>
</evidence>
<accession>A0ABR4I7R0</accession>
<keyword evidence="3" id="KW-1185">Reference proteome</keyword>
<sequence length="56" mass="6402">MNRDTNSTKYPDLRPITNPPPPSGFRSATPTEIIQGPRRSDHARPPPETNSRCYYF</sequence>
<dbReference type="EMBL" id="JBFXLS010000050">
    <property type="protein sequence ID" value="KAL2823676.1"/>
    <property type="molecule type" value="Genomic_DNA"/>
</dbReference>
<gene>
    <name evidence="2" type="ORF">BDW59DRAFT_148472</name>
</gene>
<protein>
    <submittedName>
        <fullName evidence="2">Uncharacterized protein</fullName>
    </submittedName>
</protein>
<comment type="caution">
    <text evidence="2">The sequence shown here is derived from an EMBL/GenBank/DDBJ whole genome shotgun (WGS) entry which is preliminary data.</text>
</comment>